<dbReference type="AlphaFoldDB" id="A0A5K7ZST0"/>
<sequence>MKKGLLWLILVSFILCPAISFADMGTMEPKSKDVEVNFFGSVKTYPTFLSDVDLNSDDTSFDWIMDESGKMADHNVRNEARIGWTVKGENFDFMVILEADFNLNKANGDRGLDGSSPSDSGMSGEDFGIEKLNVGYDFGPFGVKVGWNTRFLDIQTGGLLYGDDHPYIGFDGKFSDSVSWEVLYLIIQDETTTDGVGAIDADTLDWRVYTFKLNYKLPNSFILSPFYAYSDNEETKAANAKVHYLGFEGYGKLGMVTPRFELVYAVGDTDTYAATGQDYDISGLAGYASAEINISPAVIPYFGVSYESGDDNANDDDIAAFNGITNISRYTPTFGMENAFIYRYVSVLGSHLYSNNFAILGGDTPGYGGISNSSSGDSPGLLSYGIGVKGEIDKFAYRAQILFMTFEEEGALEDVYGNDIDSYVGTEYDIHLSYKFGKHFTLANCLSIFDPGDAVQDIRGDDYDDIGIIDTVEMTWSF</sequence>
<organism evidence="2 3">
    <name type="scientific">Desulfosarcina ovata subsp. sediminis</name>
    <dbReference type="NCBI Taxonomy" id="885957"/>
    <lineage>
        <taxon>Bacteria</taxon>
        <taxon>Pseudomonadati</taxon>
        <taxon>Thermodesulfobacteriota</taxon>
        <taxon>Desulfobacteria</taxon>
        <taxon>Desulfobacterales</taxon>
        <taxon>Desulfosarcinaceae</taxon>
        <taxon>Desulfosarcina</taxon>
    </lineage>
</organism>
<keyword evidence="1" id="KW-0732">Signal</keyword>
<evidence type="ECO:0000313" key="3">
    <source>
        <dbReference type="Proteomes" id="UP000425960"/>
    </source>
</evidence>
<protein>
    <recommendedName>
        <fullName evidence="4">Alginate export domain-containing protein</fullName>
    </recommendedName>
</protein>
<evidence type="ECO:0000313" key="2">
    <source>
        <dbReference type="EMBL" id="BBO83271.1"/>
    </source>
</evidence>
<dbReference type="RefSeq" id="WP_155323532.1">
    <property type="nucleotide sequence ID" value="NZ_AP021876.1"/>
</dbReference>
<evidence type="ECO:0008006" key="4">
    <source>
        <dbReference type="Google" id="ProtNLM"/>
    </source>
</evidence>
<feature type="signal peptide" evidence="1">
    <location>
        <begin position="1"/>
        <end position="22"/>
    </location>
</feature>
<dbReference type="EMBL" id="AP021876">
    <property type="protein sequence ID" value="BBO83271.1"/>
    <property type="molecule type" value="Genomic_DNA"/>
</dbReference>
<reference evidence="2 3" key="1">
    <citation type="submission" date="2019-11" db="EMBL/GenBank/DDBJ databases">
        <title>Comparative genomics of hydrocarbon-degrading Desulfosarcina strains.</title>
        <authorList>
            <person name="Watanabe M."/>
            <person name="Kojima H."/>
            <person name="Fukui M."/>
        </authorList>
    </citation>
    <scope>NUCLEOTIDE SEQUENCE [LARGE SCALE GENOMIC DNA]</scope>
    <source>
        <strain evidence="2 3">28bB2T</strain>
    </source>
</reference>
<evidence type="ECO:0000256" key="1">
    <source>
        <dbReference type="SAM" id="SignalP"/>
    </source>
</evidence>
<dbReference type="Proteomes" id="UP000425960">
    <property type="component" value="Chromosome"/>
</dbReference>
<gene>
    <name evidence="2" type="ORF">DSCO28_38370</name>
</gene>
<feature type="chain" id="PRO_5024270124" description="Alginate export domain-containing protein" evidence="1">
    <location>
        <begin position="23"/>
        <end position="478"/>
    </location>
</feature>
<proteinExistence type="predicted"/>
<dbReference type="KEGG" id="dov:DSCO28_38370"/>
<dbReference type="Gene3D" id="2.40.160.100">
    <property type="match status" value="1"/>
</dbReference>
<dbReference type="InterPro" id="IPR053728">
    <property type="entry name" value="Alginate_Permeability_Chnl"/>
</dbReference>
<dbReference type="SUPFAM" id="SSF56935">
    <property type="entry name" value="Porins"/>
    <property type="match status" value="1"/>
</dbReference>
<accession>A0A5K7ZST0</accession>
<name>A0A5K7ZST0_9BACT</name>